<reference evidence="3 4" key="1">
    <citation type="journal article" date="2010" name="Stand. Genomic Sci.">
        <title>Complete genome sequence of Denitrovibrio acetiphilus type strain (N2460).</title>
        <authorList>
            <person name="Kiss H."/>
            <person name="Lang E."/>
            <person name="Lapidus A."/>
            <person name="Copeland A."/>
            <person name="Nolan M."/>
            <person name="Glavina Del Rio T."/>
            <person name="Chen F."/>
            <person name="Lucas S."/>
            <person name="Tice H."/>
            <person name="Cheng J.F."/>
            <person name="Han C."/>
            <person name="Goodwin L."/>
            <person name="Pitluck S."/>
            <person name="Liolios K."/>
            <person name="Pati A."/>
            <person name="Ivanova N."/>
            <person name="Mavromatis K."/>
            <person name="Chen A."/>
            <person name="Palaniappan K."/>
            <person name="Land M."/>
            <person name="Hauser L."/>
            <person name="Chang Y.J."/>
            <person name="Jeffries C.D."/>
            <person name="Detter J.C."/>
            <person name="Brettin T."/>
            <person name="Spring S."/>
            <person name="Rohde M."/>
            <person name="Goker M."/>
            <person name="Woyke T."/>
            <person name="Bristow J."/>
            <person name="Eisen J.A."/>
            <person name="Markowitz V."/>
            <person name="Hugenholtz P."/>
            <person name="Kyrpides N.C."/>
            <person name="Klenk H.P."/>
        </authorList>
    </citation>
    <scope>NUCLEOTIDE SEQUENCE [LARGE SCALE GENOMIC DNA]</scope>
    <source>
        <strain evidence="4">DSM 12809 / NBRC 114555 / N2460</strain>
    </source>
</reference>
<dbReference type="GO" id="GO:0016787">
    <property type="term" value="F:hydrolase activity"/>
    <property type="evidence" value="ECO:0007669"/>
    <property type="project" value="UniProtKB-KW"/>
</dbReference>
<evidence type="ECO:0000313" key="3">
    <source>
        <dbReference type="EMBL" id="ADD67303.1"/>
    </source>
</evidence>
<dbReference type="PROSITE" id="PS51462">
    <property type="entry name" value="NUDIX"/>
    <property type="match status" value="1"/>
</dbReference>
<dbReference type="eggNOG" id="COG0494">
    <property type="taxonomic scope" value="Bacteria"/>
</dbReference>
<dbReference type="STRING" id="522772.Dacet_0505"/>
<evidence type="ECO:0000256" key="1">
    <source>
        <dbReference type="ARBA" id="ARBA00022801"/>
    </source>
</evidence>
<keyword evidence="1 3" id="KW-0378">Hydrolase</keyword>
<dbReference type="PaxDb" id="522772-Dacet_0505"/>
<dbReference type="InterPro" id="IPR015797">
    <property type="entry name" value="NUDIX_hydrolase-like_dom_sf"/>
</dbReference>
<proteinExistence type="predicted"/>
<sequence>MGKFLELVTTDCGWEYVKRVNCPGVVLVMVYHTDRQEYLMVEQYRPPVGCRVQEWAAGLIDKGETPKQAAVRELYEETGVKVTEDRLIDLGRIYSGVGMTDEEVNLFALEIDNSTIIDVPDVKGAEITHELKTVWKKETELYTLKAAKALSVLVRYKALKHNPSISFPD</sequence>
<dbReference type="OrthoDB" id="9794310at2"/>
<evidence type="ECO:0000313" key="4">
    <source>
        <dbReference type="Proteomes" id="UP000002012"/>
    </source>
</evidence>
<organism evidence="3 4">
    <name type="scientific">Denitrovibrio acetiphilus (strain DSM 12809 / NBRC 114555 / N2460)</name>
    <dbReference type="NCBI Taxonomy" id="522772"/>
    <lineage>
        <taxon>Bacteria</taxon>
        <taxon>Pseudomonadati</taxon>
        <taxon>Deferribacterota</taxon>
        <taxon>Deferribacteres</taxon>
        <taxon>Deferribacterales</taxon>
        <taxon>Geovibrionaceae</taxon>
        <taxon>Denitrovibrio</taxon>
    </lineage>
</organism>
<dbReference type="EMBL" id="CP001968">
    <property type="protein sequence ID" value="ADD67303.1"/>
    <property type="molecule type" value="Genomic_DNA"/>
</dbReference>
<evidence type="ECO:0000259" key="2">
    <source>
        <dbReference type="PROSITE" id="PS51462"/>
    </source>
</evidence>
<dbReference type="InParanoid" id="D4H3Z2"/>
<name>D4H3Z2_DENA2</name>
<accession>D4H3Z2</accession>
<dbReference type="GO" id="GO:0006753">
    <property type="term" value="P:nucleoside phosphate metabolic process"/>
    <property type="evidence" value="ECO:0007669"/>
    <property type="project" value="TreeGrafter"/>
</dbReference>
<dbReference type="AlphaFoldDB" id="D4H3Z2"/>
<protein>
    <submittedName>
        <fullName evidence="3">NUDIX hydrolase</fullName>
    </submittedName>
</protein>
<dbReference type="GO" id="GO:0019693">
    <property type="term" value="P:ribose phosphate metabolic process"/>
    <property type="evidence" value="ECO:0007669"/>
    <property type="project" value="TreeGrafter"/>
</dbReference>
<dbReference type="InterPro" id="IPR000086">
    <property type="entry name" value="NUDIX_hydrolase_dom"/>
</dbReference>
<dbReference type="KEGG" id="dap:Dacet_0505"/>
<dbReference type="RefSeq" id="WP_013009847.1">
    <property type="nucleotide sequence ID" value="NC_013943.1"/>
</dbReference>
<dbReference type="SUPFAM" id="SSF55811">
    <property type="entry name" value="Nudix"/>
    <property type="match status" value="1"/>
</dbReference>
<dbReference type="CDD" id="cd03424">
    <property type="entry name" value="NUDIX_ADPRase_Nudt5_UGPPase_Nudt14"/>
    <property type="match status" value="1"/>
</dbReference>
<dbReference type="PANTHER" id="PTHR11839">
    <property type="entry name" value="UDP/ADP-SUGAR PYROPHOSPHATASE"/>
    <property type="match status" value="1"/>
</dbReference>
<dbReference type="InterPro" id="IPR020084">
    <property type="entry name" value="NUDIX_hydrolase_CS"/>
</dbReference>
<gene>
    <name evidence="3" type="ordered locus">Dacet_0505</name>
</gene>
<dbReference type="Proteomes" id="UP000002012">
    <property type="component" value="Chromosome"/>
</dbReference>
<dbReference type="PANTHER" id="PTHR11839:SF15">
    <property type="entry name" value="URIDINE DIPHOSPHATE GLUCOSE PYROPHOSPHATASE NUDT14"/>
    <property type="match status" value="1"/>
</dbReference>
<dbReference type="Pfam" id="PF00293">
    <property type="entry name" value="NUDIX"/>
    <property type="match status" value="1"/>
</dbReference>
<dbReference type="Gene3D" id="3.90.79.10">
    <property type="entry name" value="Nucleoside Triphosphate Pyrophosphohydrolase"/>
    <property type="match status" value="1"/>
</dbReference>
<feature type="domain" description="Nudix hydrolase" evidence="2">
    <location>
        <begin position="21"/>
        <end position="158"/>
    </location>
</feature>
<keyword evidence="4" id="KW-1185">Reference proteome</keyword>
<dbReference type="HOGENOM" id="CLU_1575903_0_0_0"/>
<dbReference type="PROSITE" id="PS00893">
    <property type="entry name" value="NUDIX_BOX"/>
    <property type="match status" value="1"/>
</dbReference>